<accession>A0ABM8U7F0</accession>
<dbReference type="RefSeq" id="WP_228981232.1">
    <property type="nucleotide sequence ID" value="NZ_CAJQYY010000024.1"/>
</dbReference>
<comment type="caution">
    <text evidence="1">The sequence shown here is derived from an EMBL/GenBank/DDBJ whole genome shotgun (WGS) entry which is preliminary data.</text>
</comment>
<name>A0ABM8U7F0_9BURK</name>
<dbReference type="Proteomes" id="UP000789752">
    <property type="component" value="Unassembled WGS sequence"/>
</dbReference>
<dbReference type="EMBL" id="CAJQYY010000024">
    <property type="protein sequence ID" value="CAG4912214.1"/>
    <property type="molecule type" value="Genomic_DNA"/>
</dbReference>
<keyword evidence="2" id="KW-1185">Reference proteome</keyword>
<organism evidence="1 2">
    <name type="scientific">Paraburkholderia gardini</name>
    <dbReference type="NCBI Taxonomy" id="2823469"/>
    <lineage>
        <taxon>Bacteria</taxon>
        <taxon>Pseudomonadati</taxon>
        <taxon>Pseudomonadota</taxon>
        <taxon>Betaproteobacteria</taxon>
        <taxon>Burkholderiales</taxon>
        <taxon>Burkholderiaceae</taxon>
        <taxon>Paraburkholderia</taxon>
    </lineage>
</organism>
<gene>
    <name evidence="1" type="ORF">R54767_03871</name>
</gene>
<evidence type="ECO:0000313" key="2">
    <source>
        <dbReference type="Proteomes" id="UP000789752"/>
    </source>
</evidence>
<evidence type="ECO:0008006" key="3">
    <source>
        <dbReference type="Google" id="ProtNLM"/>
    </source>
</evidence>
<evidence type="ECO:0000313" key="1">
    <source>
        <dbReference type="EMBL" id="CAG4912214.1"/>
    </source>
</evidence>
<reference evidence="1 2" key="1">
    <citation type="submission" date="2021-04" db="EMBL/GenBank/DDBJ databases">
        <authorList>
            <person name="Vanwijnsberghe S."/>
        </authorList>
    </citation>
    <scope>NUCLEOTIDE SEQUENCE [LARGE SCALE GENOMIC DNA]</scope>
    <source>
        <strain evidence="1 2">LMG 32171</strain>
    </source>
</reference>
<sequence length="321" mass="35614">MLMHIWSQSAVARLRVALRNSIRRWPLYLRGALVARLPAAAIEPLALAGSRIRGFADARARCHGEMRCEIGRDVLGSAPFDRRRVAASSTRERLIDQRIYYGRLSRGVEVWPELHAVAARLASEIRRLKAIDPKRPVIVSPFHYVSQYANIYVVDALRVALGLETIAVVSAVPRDMYGDDDALIPGVDVLYTYGDGDRNGLGLRVARALRRTGVAVLFADVPPFALHRYPMETVGVSMFGRPARIHNGVFRLGTQFDATLLPFYLRFDAGRFSAELFEPLTLAGEGAPQQLAGYIETALIDNFLHSLVAVNPSMYAFAPTR</sequence>
<protein>
    <recommendedName>
        <fullName evidence="3">Lauroyl/myristoyl acyltransferase</fullName>
    </recommendedName>
</protein>
<proteinExistence type="predicted"/>